<dbReference type="EMBL" id="PVWK01000018">
    <property type="protein sequence ID" value="PSB33422.1"/>
    <property type="molecule type" value="Genomic_DNA"/>
</dbReference>
<proteinExistence type="predicted"/>
<dbReference type="CDD" id="cd04647">
    <property type="entry name" value="LbH_MAT_like"/>
    <property type="match status" value="1"/>
</dbReference>
<protein>
    <submittedName>
        <fullName evidence="1">Acyltransferase</fullName>
    </submittedName>
</protein>
<dbReference type="InterPro" id="IPR001451">
    <property type="entry name" value="Hexapep"/>
</dbReference>
<organism evidence="1 2">
    <name type="scientific">Stenomitos frigidus ULC18</name>
    <dbReference type="NCBI Taxonomy" id="2107698"/>
    <lineage>
        <taxon>Bacteria</taxon>
        <taxon>Bacillati</taxon>
        <taxon>Cyanobacteriota</taxon>
        <taxon>Cyanophyceae</taxon>
        <taxon>Leptolyngbyales</taxon>
        <taxon>Leptolyngbyaceae</taxon>
        <taxon>Stenomitos</taxon>
    </lineage>
</organism>
<dbReference type="Proteomes" id="UP000239576">
    <property type="component" value="Unassembled WGS sequence"/>
</dbReference>
<dbReference type="Gene3D" id="2.160.10.10">
    <property type="entry name" value="Hexapeptide repeat proteins"/>
    <property type="match status" value="2"/>
</dbReference>
<dbReference type="OrthoDB" id="9815592at2"/>
<name>A0A2T1EKZ8_9CYAN</name>
<reference evidence="2" key="1">
    <citation type="submission" date="2018-02" db="EMBL/GenBank/DDBJ databases">
        <authorList>
            <person name="Moore K."/>
            <person name="Momper L."/>
        </authorList>
    </citation>
    <scope>NUCLEOTIDE SEQUENCE [LARGE SCALE GENOMIC DNA]</scope>
    <source>
        <strain evidence="2">ULC18</strain>
    </source>
</reference>
<dbReference type="PANTHER" id="PTHR23416:SF78">
    <property type="entry name" value="LIPOPOLYSACCHARIDE BIOSYNTHESIS O-ACETYL TRANSFERASE WBBJ-RELATED"/>
    <property type="match status" value="1"/>
</dbReference>
<dbReference type="InterPro" id="IPR011004">
    <property type="entry name" value="Trimer_LpxA-like_sf"/>
</dbReference>
<dbReference type="PANTHER" id="PTHR23416">
    <property type="entry name" value="SIALIC ACID SYNTHASE-RELATED"/>
    <property type="match status" value="1"/>
</dbReference>
<dbReference type="GO" id="GO:0043886">
    <property type="term" value="F:structural constituent of carboxysome shell"/>
    <property type="evidence" value="ECO:0007669"/>
    <property type="project" value="UniProtKB-ARBA"/>
</dbReference>
<evidence type="ECO:0000313" key="2">
    <source>
        <dbReference type="Proteomes" id="UP000239576"/>
    </source>
</evidence>
<keyword evidence="2" id="KW-1185">Reference proteome</keyword>
<keyword evidence="1" id="KW-0012">Acyltransferase</keyword>
<dbReference type="GO" id="GO:0031470">
    <property type="term" value="C:carboxysome"/>
    <property type="evidence" value="ECO:0007669"/>
    <property type="project" value="UniProtKB-ARBA"/>
</dbReference>
<gene>
    <name evidence="1" type="ORF">C7B82_04525</name>
</gene>
<reference evidence="1 2" key="2">
    <citation type="submission" date="2018-03" db="EMBL/GenBank/DDBJ databases">
        <title>The ancient ancestry and fast evolution of plastids.</title>
        <authorList>
            <person name="Moore K.R."/>
            <person name="Magnabosco C."/>
            <person name="Momper L."/>
            <person name="Gold D.A."/>
            <person name="Bosak T."/>
            <person name="Fournier G.P."/>
        </authorList>
    </citation>
    <scope>NUCLEOTIDE SEQUENCE [LARGE SCALE GENOMIC DNA]</scope>
    <source>
        <strain evidence="1 2">ULC18</strain>
    </source>
</reference>
<evidence type="ECO:0000313" key="1">
    <source>
        <dbReference type="EMBL" id="PSB33422.1"/>
    </source>
</evidence>
<dbReference type="InterPro" id="IPR051159">
    <property type="entry name" value="Hexapeptide_acetyltransf"/>
</dbReference>
<accession>A0A2T1EKZ8</accession>
<dbReference type="SUPFAM" id="SSF51161">
    <property type="entry name" value="Trimeric LpxA-like enzymes"/>
    <property type="match status" value="2"/>
</dbReference>
<sequence length="261" mass="27980">MTHAGSSETWSRVKELLVSTLVGSLPSKPGKLLRRLLYRPILKTIGKGVNIDHDCKFLGAQRIHLGDETFISHNVSFATLPNNQIVLRPNVSLGDNVSLNSDGHDSKILLHEGVKLDRGVDLRAHGGCIEIGQNTYIGPYGCLAGPGCIRIGRDCMIASHTGIYANNHNFDDLTRPINVQGTTNQGIVIEDDCWLGTGVKVLDGVTIGKGCVIGAGAVVTKDMPPFSVAVGVPAKVISRRQHSKQDRVKVCRAEVVCSSSV</sequence>
<dbReference type="GO" id="GO:0016746">
    <property type="term" value="F:acyltransferase activity"/>
    <property type="evidence" value="ECO:0007669"/>
    <property type="project" value="UniProtKB-KW"/>
</dbReference>
<keyword evidence="1" id="KW-0808">Transferase</keyword>
<dbReference type="Pfam" id="PF00132">
    <property type="entry name" value="Hexapep"/>
    <property type="match status" value="1"/>
</dbReference>
<comment type="caution">
    <text evidence="1">The sequence shown here is derived from an EMBL/GenBank/DDBJ whole genome shotgun (WGS) entry which is preliminary data.</text>
</comment>
<dbReference type="AlphaFoldDB" id="A0A2T1EKZ8"/>